<dbReference type="InterPro" id="IPR002880">
    <property type="entry name" value="Pyrv_Fd/Flavodoxin_OxRdtase_N"/>
</dbReference>
<dbReference type="InterPro" id="IPR029061">
    <property type="entry name" value="THDP-binding"/>
</dbReference>
<dbReference type="Gene3D" id="3.40.50.970">
    <property type="match status" value="1"/>
</dbReference>
<dbReference type="PROSITE" id="PS51257">
    <property type="entry name" value="PROKAR_LIPOPROTEIN"/>
    <property type="match status" value="1"/>
</dbReference>
<gene>
    <name evidence="3" type="ORF">S12H4_39580</name>
</gene>
<comment type="caution">
    <text evidence="3">The sequence shown here is derived from an EMBL/GenBank/DDBJ whole genome shotgun (WGS) entry which is preliminary data.</text>
</comment>
<evidence type="ECO:0000259" key="2">
    <source>
        <dbReference type="Pfam" id="PF01855"/>
    </source>
</evidence>
<dbReference type="CDD" id="cd07034">
    <property type="entry name" value="TPP_PYR_PFOR_IOR-alpha_like"/>
    <property type="match status" value="1"/>
</dbReference>
<dbReference type="GO" id="GO:0006979">
    <property type="term" value="P:response to oxidative stress"/>
    <property type="evidence" value="ECO:0007669"/>
    <property type="project" value="TreeGrafter"/>
</dbReference>
<dbReference type="InterPro" id="IPR050722">
    <property type="entry name" value="Pyruvate:ferred/Flavod_OxRd"/>
</dbReference>
<dbReference type="PANTHER" id="PTHR32154:SF14">
    <property type="entry name" value="2-OXOGLUTARATE SYNTHASE SUBUNIT KORA"/>
    <property type="match status" value="1"/>
</dbReference>
<protein>
    <recommendedName>
        <fullName evidence="2">Pyruvate flavodoxin/ferredoxin oxidoreductase pyrimidine binding domain-containing protein</fullName>
    </recommendedName>
</protein>
<dbReference type="GO" id="GO:0016491">
    <property type="term" value="F:oxidoreductase activity"/>
    <property type="evidence" value="ECO:0007669"/>
    <property type="project" value="UniProtKB-KW"/>
</dbReference>
<feature type="domain" description="Pyruvate flavodoxin/ferredoxin oxidoreductase pyrimidine binding" evidence="2">
    <location>
        <begin position="23"/>
        <end position="184"/>
    </location>
</feature>
<evidence type="ECO:0000256" key="1">
    <source>
        <dbReference type="ARBA" id="ARBA00023002"/>
    </source>
</evidence>
<organism evidence="3">
    <name type="scientific">marine sediment metagenome</name>
    <dbReference type="NCBI Taxonomy" id="412755"/>
    <lineage>
        <taxon>unclassified sequences</taxon>
        <taxon>metagenomes</taxon>
        <taxon>ecological metagenomes</taxon>
    </lineage>
</organism>
<dbReference type="PANTHER" id="PTHR32154">
    <property type="entry name" value="PYRUVATE-FLAVODOXIN OXIDOREDUCTASE-RELATED"/>
    <property type="match status" value="1"/>
</dbReference>
<proteinExistence type="predicted"/>
<dbReference type="SUPFAM" id="SSF52518">
    <property type="entry name" value="Thiamin diphosphate-binding fold (THDP-binding)"/>
    <property type="match status" value="1"/>
</dbReference>
<keyword evidence="1" id="KW-0560">Oxidoreductase</keyword>
<dbReference type="Pfam" id="PF01855">
    <property type="entry name" value="POR_N"/>
    <property type="match status" value="1"/>
</dbReference>
<accession>X1S516</accession>
<dbReference type="AlphaFoldDB" id="X1S516"/>
<evidence type="ECO:0000313" key="3">
    <source>
        <dbReference type="EMBL" id="GAI88142.1"/>
    </source>
</evidence>
<feature type="non-terminal residue" evidence="3">
    <location>
        <position position="185"/>
    </location>
</feature>
<sequence length="185" mass="19751">MKVSDVVKEGMHFVQGDEACAMGAVAAGCRFCSYYPITPVSEISEAMATMLPYLEGVAIQMEDEIGSMHAANGAVVGGLKAMTCTSGAGCSVHMDGYGWAIKNEIPVVIVDVQRAGPSNGVATLVGQADFYQAKYGPHGGNSEIIALAPWNAQETFDLMIEAFNLAEIYRCPIMFMMDEVIAHTR</sequence>
<dbReference type="EMBL" id="BARW01023929">
    <property type="protein sequence ID" value="GAI88142.1"/>
    <property type="molecule type" value="Genomic_DNA"/>
</dbReference>
<reference evidence="3" key="1">
    <citation type="journal article" date="2014" name="Front. Microbiol.">
        <title>High frequency of phylogenetically diverse reductive dehalogenase-homologous genes in deep subseafloor sedimentary metagenomes.</title>
        <authorList>
            <person name="Kawai M."/>
            <person name="Futagami T."/>
            <person name="Toyoda A."/>
            <person name="Takaki Y."/>
            <person name="Nishi S."/>
            <person name="Hori S."/>
            <person name="Arai W."/>
            <person name="Tsubouchi T."/>
            <person name="Morono Y."/>
            <person name="Uchiyama I."/>
            <person name="Ito T."/>
            <person name="Fujiyama A."/>
            <person name="Inagaki F."/>
            <person name="Takami H."/>
        </authorList>
    </citation>
    <scope>NUCLEOTIDE SEQUENCE</scope>
    <source>
        <strain evidence="3">Expedition CK06-06</strain>
    </source>
</reference>
<name>X1S516_9ZZZZ</name>